<dbReference type="Proteomes" id="UP000029861">
    <property type="component" value="Unassembled WGS sequence"/>
</dbReference>
<dbReference type="AlphaFoldDB" id="A0A4U8TB58"/>
<dbReference type="Pfam" id="PF01106">
    <property type="entry name" value="NifU"/>
    <property type="match status" value="1"/>
</dbReference>
<keyword evidence="6" id="KW-1185">Reference proteome</keyword>
<dbReference type="RefSeq" id="WP_034321242.1">
    <property type="nucleotide sequence ID" value="NZ_BAAFHN010000003.1"/>
</dbReference>
<dbReference type="Proteomes" id="UP001562457">
    <property type="component" value="Unassembled WGS sequence"/>
</dbReference>
<evidence type="ECO:0000313" key="4">
    <source>
        <dbReference type="EMBL" id="TLD97121.1"/>
    </source>
</evidence>
<dbReference type="EMBL" id="JRPK02000023">
    <property type="protein sequence ID" value="TLD97121.1"/>
    <property type="molecule type" value="Genomic_DNA"/>
</dbReference>
<dbReference type="GO" id="GO:0051536">
    <property type="term" value="F:iron-sulfur cluster binding"/>
    <property type="evidence" value="ECO:0007669"/>
    <property type="project" value="InterPro"/>
</dbReference>
<comment type="caution">
    <text evidence="4">The sequence shown here is derived from an EMBL/GenBank/DDBJ whole genome shotgun (WGS) entry which is preliminary data.</text>
</comment>
<evidence type="ECO:0000256" key="1">
    <source>
        <dbReference type="ARBA" id="ARBA00006420"/>
    </source>
</evidence>
<dbReference type="EMBL" id="BAAFHN010000003">
    <property type="protein sequence ID" value="GAB0172274.1"/>
    <property type="molecule type" value="Genomic_DNA"/>
</dbReference>
<sequence>MFPFSDSELLAPVTQSINSVRPMLVKDGGDIEIVEIKNACVFVRFRGACSGCSSKNATLHNAILATLQRDIHPDIKVSEV</sequence>
<gene>
    <name evidence="4" type="ORF">LS80_007045</name>
    <name evidence="3" type="ORF">NHP164001_02870</name>
</gene>
<organism evidence="4 5">
    <name type="scientific">Helicobacter trogontum</name>
    <dbReference type="NCBI Taxonomy" id="50960"/>
    <lineage>
        <taxon>Bacteria</taxon>
        <taxon>Pseudomonadati</taxon>
        <taxon>Campylobacterota</taxon>
        <taxon>Epsilonproteobacteria</taxon>
        <taxon>Campylobacterales</taxon>
        <taxon>Helicobacteraceae</taxon>
        <taxon>Helicobacter</taxon>
    </lineage>
</organism>
<reference evidence="3 6" key="3">
    <citation type="submission" date="2024-06" db="EMBL/GenBank/DDBJ databases">
        <title>Draft genome sequence of Helicobacter trogontum NHP16-4001.</title>
        <authorList>
            <person name="Rimbara E."/>
            <person name="Suzuki M."/>
        </authorList>
    </citation>
    <scope>NUCLEOTIDE SEQUENCE [LARGE SCALE GENOMIC DNA]</scope>
    <source>
        <strain evidence="3 6">NHP16-4001</strain>
    </source>
</reference>
<comment type="similarity">
    <text evidence="1">Belongs to the NifU family.</text>
</comment>
<proteinExistence type="inferred from homology"/>
<dbReference type="GO" id="GO:0016226">
    <property type="term" value="P:iron-sulfur cluster assembly"/>
    <property type="evidence" value="ECO:0007669"/>
    <property type="project" value="InterPro"/>
</dbReference>
<dbReference type="PANTHER" id="PTHR11178:SF1">
    <property type="entry name" value="NFU1 IRON-SULFUR CLUSTER SCAFFOLD HOMOLOG, MITOCHONDRIAL"/>
    <property type="match status" value="1"/>
</dbReference>
<evidence type="ECO:0000259" key="2">
    <source>
        <dbReference type="Pfam" id="PF01106"/>
    </source>
</evidence>
<evidence type="ECO:0000313" key="6">
    <source>
        <dbReference type="Proteomes" id="UP001562457"/>
    </source>
</evidence>
<reference evidence="4 5" key="1">
    <citation type="journal article" date="2014" name="Genome Announc.">
        <title>Draft genome sequences of eight enterohepatic helicobacter species isolated from both laboratory and wild rodents.</title>
        <authorList>
            <person name="Sheh A."/>
            <person name="Shen Z."/>
            <person name="Fox J.G."/>
        </authorList>
    </citation>
    <scope>NUCLEOTIDE SEQUENCE [LARGE SCALE GENOMIC DNA]</scope>
    <source>
        <strain evidence="4 5">ATCC 49310</strain>
    </source>
</reference>
<evidence type="ECO:0000313" key="3">
    <source>
        <dbReference type="EMBL" id="GAB0172274.1"/>
    </source>
</evidence>
<dbReference type="STRING" id="50960.LS81_10805"/>
<dbReference type="GO" id="GO:0005506">
    <property type="term" value="F:iron ion binding"/>
    <property type="evidence" value="ECO:0007669"/>
    <property type="project" value="InterPro"/>
</dbReference>
<feature type="domain" description="NIF system FeS cluster assembly NifU C-terminal" evidence="2">
    <location>
        <begin position="13"/>
        <end position="77"/>
    </location>
</feature>
<dbReference type="InterPro" id="IPR001075">
    <property type="entry name" value="NIF_FeS_clus_asmbl_NifU_C"/>
</dbReference>
<protein>
    <submittedName>
        <fullName evidence="4">NifU family protein</fullName>
    </submittedName>
</protein>
<dbReference type="Gene3D" id="3.30.300.130">
    <property type="entry name" value="Fe-S cluster assembly (FSCA)"/>
    <property type="match status" value="1"/>
</dbReference>
<name>A0A4U8TB58_9HELI</name>
<dbReference type="SUPFAM" id="SSF117916">
    <property type="entry name" value="Fe-S cluster assembly (FSCA) domain-like"/>
    <property type="match status" value="1"/>
</dbReference>
<dbReference type="PANTHER" id="PTHR11178">
    <property type="entry name" value="IRON-SULFUR CLUSTER SCAFFOLD PROTEIN NFU-RELATED"/>
    <property type="match status" value="1"/>
</dbReference>
<dbReference type="InterPro" id="IPR034904">
    <property type="entry name" value="FSCA_dom_sf"/>
</dbReference>
<reference evidence="4" key="2">
    <citation type="submission" date="2018-04" db="EMBL/GenBank/DDBJ databases">
        <authorList>
            <person name="Sheh A."/>
            <person name="Shen Z."/>
            <person name="Mannion A.J."/>
            <person name="Fox J.G."/>
        </authorList>
    </citation>
    <scope>NUCLEOTIDE SEQUENCE</scope>
    <source>
        <strain evidence="4">ATCC 49310</strain>
    </source>
</reference>
<evidence type="ECO:0000313" key="5">
    <source>
        <dbReference type="Proteomes" id="UP000029861"/>
    </source>
</evidence>
<accession>A0A4U8TB58</accession>